<keyword evidence="3" id="KW-1185">Reference proteome</keyword>
<dbReference type="EMBL" id="BMOM01000026">
    <property type="protein sequence ID" value="GGM16804.1"/>
    <property type="molecule type" value="Genomic_DNA"/>
</dbReference>
<sequence length="123" mass="13966">MGGFFGGLLPRNRQGLHSGHLLNMIGRLNVLQEQDRAVYAWALTRTMRWLEPGPSPEHRLATEALLTGFVQQRLERHFPTRQADWETVRRLNAAVFAEVRAAWSRTRARPAGDTPDATQVHAE</sequence>
<evidence type="ECO:0000256" key="1">
    <source>
        <dbReference type="SAM" id="MobiDB-lite"/>
    </source>
</evidence>
<reference evidence="3" key="1">
    <citation type="journal article" date="2019" name="Int. J. Syst. Evol. Microbiol.">
        <title>The Global Catalogue of Microorganisms (GCM) 10K type strain sequencing project: providing services to taxonomists for standard genome sequencing and annotation.</title>
        <authorList>
            <consortium name="The Broad Institute Genomics Platform"/>
            <consortium name="The Broad Institute Genome Sequencing Center for Infectious Disease"/>
            <person name="Wu L."/>
            <person name="Ma J."/>
        </authorList>
    </citation>
    <scope>NUCLEOTIDE SEQUENCE [LARGE SCALE GENOMIC DNA]</scope>
    <source>
        <strain evidence="3">JCM 15443</strain>
    </source>
</reference>
<evidence type="ECO:0000313" key="2">
    <source>
        <dbReference type="EMBL" id="GGM16804.1"/>
    </source>
</evidence>
<proteinExistence type="predicted"/>
<organism evidence="2 3">
    <name type="scientific">Deinococcus aerophilus</name>
    <dbReference type="NCBI Taxonomy" id="522488"/>
    <lineage>
        <taxon>Bacteria</taxon>
        <taxon>Thermotogati</taxon>
        <taxon>Deinococcota</taxon>
        <taxon>Deinococci</taxon>
        <taxon>Deinococcales</taxon>
        <taxon>Deinococcaceae</taxon>
        <taxon>Deinococcus</taxon>
    </lineage>
</organism>
<dbReference type="Proteomes" id="UP000661918">
    <property type="component" value="Unassembled WGS sequence"/>
</dbReference>
<accession>A0ABQ2GW84</accession>
<feature type="region of interest" description="Disordered" evidence="1">
    <location>
        <begin position="104"/>
        <end position="123"/>
    </location>
</feature>
<evidence type="ECO:0000313" key="3">
    <source>
        <dbReference type="Proteomes" id="UP000661918"/>
    </source>
</evidence>
<name>A0ABQ2GW84_9DEIO</name>
<comment type="caution">
    <text evidence="2">The sequence shown here is derived from an EMBL/GenBank/DDBJ whole genome shotgun (WGS) entry which is preliminary data.</text>
</comment>
<protein>
    <submittedName>
        <fullName evidence="2">Uncharacterized protein</fullName>
    </submittedName>
</protein>
<gene>
    <name evidence="2" type="ORF">GCM10010841_26370</name>
</gene>